<protein>
    <submittedName>
        <fullName evidence="2">Uncharacterized protein</fullName>
    </submittedName>
</protein>
<proteinExistence type="predicted"/>
<feature type="compositionally biased region" description="Low complexity" evidence="1">
    <location>
        <begin position="39"/>
        <end position="53"/>
    </location>
</feature>
<name>A0A9W7A5H0_9STRA</name>
<evidence type="ECO:0000313" key="2">
    <source>
        <dbReference type="EMBL" id="GMH66147.1"/>
    </source>
</evidence>
<sequence length="113" mass="12422">MDNIEDNIEDNIDMDNIDMDNIDMDNIDMDNMEDKSPHHTITITPSSTPTNPLSSCTVSGPLFPVYLLSMLDCIGSRWLLILSTSPSPPSPAGLHSVISRLDWSPYTSPTSPT</sequence>
<evidence type="ECO:0000313" key="3">
    <source>
        <dbReference type="Proteomes" id="UP001165082"/>
    </source>
</evidence>
<dbReference type="EMBL" id="BRXZ01005438">
    <property type="protein sequence ID" value="GMH66147.1"/>
    <property type="molecule type" value="Genomic_DNA"/>
</dbReference>
<evidence type="ECO:0000256" key="1">
    <source>
        <dbReference type="SAM" id="MobiDB-lite"/>
    </source>
</evidence>
<keyword evidence="3" id="KW-1185">Reference proteome</keyword>
<organism evidence="2 3">
    <name type="scientific">Triparma retinervis</name>
    <dbReference type="NCBI Taxonomy" id="2557542"/>
    <lineage>
        <taxon>Eukaryota</taxon>
        <taxon>Sar</taxon>
        <taxon>Stramenopiles</taxon>
        <taxon>Ochrophyta</taxon>
        <taxon>Bolidophyceae</taxon>
        <taxon>Parmales</taxon>
        <taxon>Triparmaceae</taxon>
        <taxon>Triparma</taxon>
    </lineage>
</organism>
<dbReference type="AlphaFoldDB" id="A0A9W7A5H0"/>
<dbReference type="Proteomes" id="UP001165082">
    <property type="component" value="Unassembled WGS sequence"/>
</dbReference>
<feature type="non-terminal residue" evidence="2">
    <location>
        <position position="113"/>
    </location>
</feature>
<feature type="region of interest" description="Disordered" evidence="1">
    <location>
        <begin position="23"/>
        <end position="53"/>
    </location>
</feature>
<comment type="caution">
    <text evidence="2">The sequence shown here is derived from an EMBL/GenBank/DDBJ whole genome shotgun (WGS) entry which is preliminary data.</text>
</comment>
<reference evidence="2" key="1">
    <citation type="submission" date="2022-07" db="EMBL/GenBank/DDBJ databases">
        <title>Genome analysis of Parmales, a sister group of diatoms, reveals the evolutionary specialization of diatoms from phago-mixotrophs to photoautotrophs.</title>
        <authorList>
            <person name="Ban H."/>
            <person name="Sato S."/>
            <person name="Yoshikawa S."/>
            <person name="Kazumasa Y."/>
            <person name="Nakamura Y."/>
            <person name="Ichinomiya M."/>
            <person name="Saitoh K."/>
            <person name="Sato N."/>
            <person name="Blanc-Mathieu R."/>
            <person name="Endo H."/>
            <person name="Kuwata A."/>
            <person name="Ogata H."/>
        </authorList>
    </citation>
    <scope>NUCLEOTIDE SEQUENCE</scope>
</reference>
<accession>A0A9W7A5H0</accession>
<gene>
    <name evidence="2" type="ORF">TrRE_jg7735</name>
</gene>